<evidence type="ECO:0000259" key="2">
    <source>
        <dbReference type="Pfam" id="PF09791"/>
    </source>
</evidence>
<dbReference type="Proteomes" id="UP000053573">
    <property type="component" value="Unassembled WGS sequence"/>
</dbReference>
<dbReference type="Pfam" id="PF09791">
    <property type="entry name" value="Oxidored-like"/>
    <property type="match status" value="1"/>
</dbReference>
<feature type="compositionally biased region" description="Basic residues" evidence="1">
    <location>
        <begin position="29"/>
        <end position="46"/>
    </location>
</feature>
<dbReference type="OrthoDB" id="10064411at2759"/>
<protein>
    <recommendedName>
        <fullName evidence="2">Oxidoreductase-like domain-containing protein</fullName>
    </recommendedName>
</protein>
<gene>
    <name evidence="3" type="ORF">EMPG_17694</name>
</gene>
<feature type="compositionally biased region" description="Basic and acidic residues" evidence="1">
    <location>
        <begin position="63"/>
        <end position="72"/>
    </location>
</feature>
<comment type="caution">
    <text evidence="3">The sequence shown here is derived from an EMBL/GenBank/DDBJ whole genome shotgun (WGS) entry which is preliminary data.</text>
</comment>
<keyword evidence="4" id="KW-1185">Reference proteome</keyword>
<name>A0A0H1B705_9EURO</name>
<dbReference type="AlphaFoldDB" id="A0A0H1B705"/>
<dbReference type="InterPro" id="IPR019180">
    <property type="entry name" value="Oxidoreductase-like_N"/>
</dbReference>
<dbReference type="InterPro" id="IPR039251">
    <property type="entry name" value="OXLD1"/>
</dbReference>
<feature type="region of interest" description="Disordered" evidence="1">
    <location>
        <begin position="27"/>
        <end position="93"/>
    </location>
</feature>
<dbReference type="PANTHER" id="PTHR21193:SF3">
    <property type="entry name" value="OXIDOREDUCTASE-LIKE DOMAIN-CONTAINING PROTEIN 1"/>
    <property type="match status" value="1"/>
</dbReference>
<feature type="domain" description="Oxidoreductase-like" evidence="2">
    <location>
        <begin position="1"/>
        <end position="27"/>
    </location>
</feature>
<sequence length="146" mass="15968">MSGCVHCVWDDYRDDVEGWAERVREAKRQGRKLKKERRKRKAKGKKAAAIAEKAGDSVAVGEIGHKPRKEVESASLSMDDDGGGSEVNWTGGNGNGIGDLDDLFADIPVGIREFMRTEKKLQERKRIRMAEAETGSGGGDGHRASV</sequence>
<organism evidence="3 4">
    <name type="scientific">Blastomyces silverae</name>
    <dbReference type="NCBI Taxonomy" id="2060906"/>
    <lineage>
        <taxon>Eukaryota</taxon>
        <taxon>Fungi</taxon>
        <taxon>Dikarya</taxon>
        <taxon>Ascomycota</taxon>
        <taxon>Pezizomycotina</taxon>
        <taxon>Eurotiomycetes</taxon>
        <taxon>Eurotiomycetidae</taxon>
        <taxon>Onygenales</taxon>
        <taxon>Ajellomycetaceae</taxon>
        <taxon>Blastomyces</taxon>
    </lineage>
</organism>
<dbReference type="EMBL" id="LDEV01002965">
    <property type="protein sequence ID" value="KLJ06818.1"/>
    <property type="molecule type" value="Genomic_DNA"/>
</dbReference>
<dbReference type="STRING" id="2060906.A0A0H1B705"/>
<evidence type="ECO:0000313" key="3">
    <source>
        <dbReference type="EMBL" id="KLJ06818.1"/>
    </source>
</evidence>
<dbReference type="PANTHER" id="PTHR21193">
    <property type="entry name" value="OXIDOREDUCTASE-LIKE DOMAIN-CONTAINING PROTEIN 1"/>
    <property type="match status" value="1"/>
</dbReference>
<evidence type="ECO:0000256" key="1">
    <source>
        <dbReference type="SAM" id="MobiDB-lite"/>
    </source>
</evidence>
<accession>A0A0H1B705</accession>
<evidence type="ECO:0000313" key="4">
    <source>
        <dbReference type="Proteomes" id="UP000053573"/>
    </source>
</evidence>
<reference evidence="4" key="1">
    <citation type="journal article" date="2015" name="PLoS Genet.">
        <title>The dynamic genome and transcriptome of the human fungal pathogen Blastomyces and close relative Emmonsia.</title>
        <authorList>
            <person name="Munoz J.F."/>
            <person name="Gauthier G.M."/>
            <person name="Desjardins C.A."/>
            <person name="Gallo J.E."/>
            <person name="Holder J."/>
            <person name="Sullivan T.D."/>
            <person name="Marty A.J."/>
            <person name="Carmen J.C."/>
            <person name="Chen Z."/>
            <person name="Ding L."/>
            <person name="Gujja S."/>
            <person name="Magrini V."/>
            <person name="Misas E."/>
            <person name="Mitreva M."/>
            <person name="Priest M."/>
            <person name="Saif S."/>
            <person name="Whiston E.A."/>
            <person name="Young S."/>
            <person name="Zeng Q."/>
            <person name="Goldman W.E."/>
            <person name="Mardis E.R."/>
            <person name="Taylor J.W."/>
            <person name="McEwen J.G."/>
            <person name="Clay O.K."/>
            <person name="Klein B.S."/>
            <person name="Cuomo C.A."/>
        </authorList>
    </citation>
    <scope>NUCLEOTIDE SEQUENCE [LARGE SCALE GENOMIC DNA]</scope>
    <source>
        <strain evidence="4">UAMH 139</strain>
    </source>
</reference>
<proteinExistence type="predicted"/>
<dbReference type="GO" id="GO:0005739">
    <property type="term" value="C:mitochondrion"/>
    <property type="evidence" value="ECO:0007669"/>
    <property type="project" value="TreeGrafter"/>
</dbReference>